<evidence type="ECO:0000256" key="2">
    <source>
        <dbReference type="PROSITE-ProRule" id="PRU00591"/>
    </source>
</evidence>
<feature type="repeat" description="Cell wall-binding" evidence="2">
    <location>
        <begin position="314"/>
        <end position="333"/>
    </location>
</feature>
<evidence type="ECO:0000313" key="4">
    <source>
        <dbReference type="EMBL" id="TGY61808.1"/>
    </source>
</evidence>
<reference evidence="4 5" key="1">
    <citation type="submission" date="2019-04" db="EMBL/GenBank/DDBJ databases">
        <title>Microbes associate with the intestines of laboratory mice.</title>
        <authorList>
            <person name="Navarre W."/>
            <person name="Wong E."/>
            <person name="Huang K."/>
            <person name="Tropini C."/>
            <person name="Ng K."/>
            <person name="Yu B."/>
        </authorList>
    </citation>
    <scope>NUCLEOTIDE SEQUENCE [LARGE SCALE GENOMIC DNA]</scope>
    <source>
        <strain evidence="4 5">NM07_P-09</strain>
    </source>
</reference>
<feature type="repeat" description="Cell wall-binding" evidence="2">
    <location>
        <begin position="335"/>
        <end position="354"/>
    </location>
</feature>
<dbReference type="Gene3D" id="2.30.30.20">
    <property type="entry name" value="Aspartate carbamoyltransferase regulatory subunit, C-terminal domain"/>
    <property type="match status" value="1"/>
</dbReference>
<dbReference type="AlphaFoldDB" id="A0A4S2EZ38"/>
<sequence length="453" mass="49105">MPPLPRNPPIAAGGNPKGCEHHAYRCPLLSGDIAWRATDAKVEGTGDSVTERAVLLRAGRPSFLGGAMHHRGICHKSLGEARLLLVAMAVVLGLGLMPVKATAQQASDQAIAETSQAQDRLMTAAPVNPLDCFNVTATVSLSGGSLEAGEFTFRLTDSAGSAMQVANQHSDLTGKNNYVNFEIPYGQVGTRTYRLTQENNPRYRCDTTVYEVTVTVTQDMLGNKGASVTYSTGGKTVSQAAFSNGPLPPPSGQWVHEGGVTRYRTPQGTYASGWYTIDGQTYYFDTSGDHGRRTGWLQQGGTWYFLSPADGHRETGWIKEGGAWYYLNPSTGAMATGWAWVNGAWYYLKGSGAMAAGWVFTGSQWYFLRSTGAMATGWIWTGGAWYYLAPGDGHMYRGWGFINGSWYFCDRSSGAMKAGWIWDGAWYYLYSSGAMAHNTTIGGYRLDSSGAWV</sequence>
<dbReference type="Proteomes" id="UP000310263">
    <property type="component" value="Unassembled WGS sequence"/>
</dbReference>
<dbReference type="Pfam" id="PF12892">
    <property type="entry name" value="FctA"/>
    <property type="match status" value="1"/>
</dbReference>
<comment type="caution">
    <text evidence="4">The sequence shown here is derived from an EMBL/GenBank/DDBJ whole genome shotgun (WGS) entry which is preliminary data.</text>
</comment>
<evidence type="ECO:0000313" key="5">
    <source>
        <dbReference type="Proteomes" id="UP000310263"/>
    </source>
</evidence>
<feature type="repeat" description="Cell wall-binding" evidence="2">
    <location>
        <begin position="271"/>
        <end position="290"/>
    </location>
</feature>
<dbReference type="Pfam" id="PF19127">
    <property type="entry name" value="Choline_bind_3"/>
    <property type="match status" value="2"/>
</dbReference>
<dbReference type="Gene3D" id="2.10.270.10">
    <property type="entry name" value="Cholin Binding"/>
    <property type="match status" value="2"/>
</dbReference>
<keyword evidence="1" id="KW-0677">Repeat</keyword>
<evidence type="ECO:0000259" key="3">
    <source>
        <dbReference type="Pfam" id="PF12892"/>
    </source>
</evidence>
<dbReference type="Pfam" id="PF01473">
    <property type="entry name" value="Choline_bind_1"/>
    <property type="match status" value="2"/>
</dbReference>
<proteinExistence type="predicted"/>
<dbReference type="Gene3D" id="2.60.40.3050">
    <property type="match status" value="1"/>
</dbReference>
<name>A0A4S2EZ38_9ACTN</name>
<dbReference type="SUPFAM" id="SSF69360">
    <property type="entry name" value="Cell wall binding repeat"/>
    <property type="match status" value="1"/>
</dbReference>
<dbReference type="Pfam" id="PF19085">
    <property type="entry name" value="Choline_bind_2"/>
    <property type="match status" value="1"/>
</dbReference>
<dbReference type="InterPro" id="IPR038174">
    <property type="entry name" value="Strep_pil_link_sf"/>
</dbReference>
<evidence type="ECO:0000256" key="1">
    <source>
        <dbReference type="ARBA" id="ARBA00022737"/>
    </source>
</evidence>
<dbReference type="InterPro" id="IPR018337">
    <property type="entry name" value="Cell_wall/Cho-bd_repeat"/>
</dbReference>
<dbReference type="EMBL" id="SRYE01000004">
    <property type="protein sequence ID" value="TGY61808.1"/>
    <property type="molecule type" value="Genomic_DNA"/>
</dbReference>
<dbReference type="NCBIfam" id="TIGR03786">
    <property type="entry name" value="strep_pil_rpt"/>
    <property type="match status" value="1"/>
</dbReference>
<gene>
    <name evidence="4" type="ORF">E5334_07350</name>
</gene>
<accession>A0A4S2EZ38</accession>
<dbReference type="PROSITE" id="PS51170">
    <property type="entry name" value="CW"/>
    <property type="match status" value="3"/>
</dbReference>
<organism evidence="4 5">
    <name type="scientific">Muricaecibacterium torontonense</name>
    <dbReference type="NCBI Taxonomy" id="3032871"/>
    <lineage>
        <taxon>Bacteria</taxon>
        <taxon>Bacillati</taxon>
        <taxon>Actinomycetota</taxon>
        <taxon>Coriobacteriia</taxon>
        <taxon>Coriobacteriales</taxon>
        <taxon>Atopobiaceae</taxon>
        <taxon>Muricaecibacterium</taxon>
    </lineage>
</organism>
<protein>
    <submittedName>
        <fullName evidence="4">N-acetylmuramoyl-L-alanine amidase family protein</fullName>
    </submittedName>
</protein>
<feature type="domain" description="Streptococcal pilin isopeptide linkage" evidence="3">
    <location>
        <begin position="142"/>
        <end position="244"/>
    </location>
</feature>
<dbReference type="InterPro" id="IPR022464">
    <property type="entry name" value="Strep_pil_isopept_link"/>
</dbReference>
<keyword evidence="5" id="KW-1185">Reference proteome</keyword>
<dbReference type="OrthoDB" id="2032428at2"/>